<organism evidence="5 6">
    <name type="scientific">Amycolatopsis mongoliensis</name>
    <dbReference type="NCBI Taxonomy" id="715475"/>
    <lineage>
        <taxon>Bacteria</taxon>
        <taxon>Bacillati</taxon>
        <taxon>Actinomycetota</taxon>
        <taxon>Actinomycetes</taxon>
        <taxon>Pseudonocardiales</taxon>
        <taxon>Pseudonocardiaceae</taxon>
        <taxon>Amycolatopsis</taxon>
    </lineage>
</organism>
<keyword evidence="3" id="KW-0804">Transcription</keyword>
<evidence type="ECO:0000313" key="5">
    <source>
        <dbReference type="EMBL" id="WIY00911.1"/>
    </source>
</evidence>
<keyword evidence="2 5" id="KW-0238">DNA-binding</keyword>
<dbReference type="Proteomes" id="UP001239397">
    <property type="component" value="Chromosome"/>
</dbReference>
<dbReference type="EMBL" id="CP127295">
    <property type="protein sequence ID" value="WIY00911.1"/>
    <property type="molecule type" value="Genomic_DNA"/>
</dbReference>
<gene>
    <name evidence="5" type="ORF">QRX60_43820</name>
</gene>
<dbReference type="SMART" id="SM00354">
    <property type="entry name" value="HTH_LACI"/>
    <property type="match status" value="1"/>
</dbReference>
<dbReference type="CDD" id="cd06267">
    <property type="entry name" value="PBP1_LacI_sugar_binding-like"/>
    <property type="match status" value="1"/>
</dbReference>
<dbReference type="PANTHER" id="PTHR30146">
    <property type="entry name" value="LACI-RELATED TRANSCRIPTIONAL REPRESSOR"/>
    <property type="match status" value="1"/>
</dbReference>
<dbReference type="GO" id="GO:0003700">
    <property type="term" value="F:DNA-binding transcription factor activity"/>
    <property type="evidence" value="ECO:0007669"/>
    <property type="project" value="TreeGrafter"/>
</dbReference>
<dbReference type="CDD" id="cd01392">
    <property type="entry name" value="HTH_LacI"/>
    <property type="match status" value="1"/>
</dbReference>
<protein>
    <submittedName>
        <fullName evidence="5">LacI family DNA-binding transcriptional regulator</fullName>
    </submittedName>
</protein>
<dbReference type="Gene3D" id="3.40.50.2300">
    <property type="match status" value="2"/>
</dbReference>
<dbReference type="PANTHER" id="PTHR30146:SF138">
    <property type="entry name" value="TRANSCRIPTIONAL REGULATORY PROTEIN"/>
    <property type="match status" value="1"/>
</dbReference>
<dbReference type="Pfam" id="PF00356">
    <property type="entry name" value="LacI"/>
    <property type="match status" value="1"/>
</dbReference>
<dbReference type="AlphaFoldDB" id="A0A9Y2JLP0"/>
<proteinExistence type="predicted"/>
<dbReference type="PROSITE" id="PS50932">
    <property type="entry name" value="HTH_LACI_2"/>
    <property type="match status" value="1"/>
</dbReference>
<evidence type="ECO:0000256" key="2">
    <source>
        <dbReference type="ARBA" id="ARBA00023125"/>
    </source>
</evidence>
<dbReference type="KEGG" id="amog:QRX60_43820"/>
<dbReference type="SUPFAM" id="SSF47413">
    <property type="entry name" value="lambda repressor-like DNA-binding domains"/>
    <property type="match status" value="1"/>
</dbReference>
<evidence type="ECO:0000313" key="6">
    <source>
        <dbReference type="Proteomes" id="UP001239397"/>
    </source>
</evidence>
<evidence type="ECO:0000259" key="4">
    <source>
        <dbReference type="PROSITE" id="PS50932"/>
    </source>
</evidence>
<keyword evidence="1" id="KW-0805">Transcription regulation</keyword>
<accession>A0A9Y2JLP0</accession>
<sequence length="337" mass="35416">MGATLTDVAKQADVALSTASRAFSDPGRLGPDTLRKVLSVAQELGYSPAPRVVEPVADASATIAVVVPDIANPVFSAFVKSAQGQSWRSRHTVVLADTDFNPDREREAIEHLRDRVDGIVVCSSRLEADEVLDLCGRVPVVLVNREAAGADCIVADATDGLRQTVDYLTALGHRRIAYVQGSAHSWSNGHRVQLIRALAEEYDLQLEMLGWQTETVAGGSAAAARVVASGASAVIAHNDLVALGLIAGARALGVRVPDDLSVVGADDIPFATVAEPSLTSISVPLARAGELSLEVLIRAVAGERPTPRTVRLPTHLVVRSSTGPLGARPNTEILETA</sequence>
<dbReference type="InterPro" id="IPR000843">
    <property type="entry name" value="HTH_LacI"/>
</dbReference>
<dbReference type="InterPro" id="IPR028082">
    <property type="entry name" value="Peripla_BP_I"/>
</dbReference>
<reference evidence="5 6" key="1">
    <citation type="submission" date="2023-06" db="EMBL/GenBank/DDBJ databases">
        <authorList>
            <person name="Oyuntsetseg B."/>
            <person name="Kim S.B."/>
        </authorList>
    </citation>
    <scope>NUCLEOTIDE SEQUENCE [LARGE SCALE GENOMIC DNA]</scope>
    <source>
        <strain evidence="5 6">4-36</strain>
    </source>
</reference>
<keyword evidence="6" id="KW-1185">Reference proteome</keyword>
<dbReference type="Pfam" id="PF13377">
    <property type="entry name" value="Peripla_BP_3"/>
    <property type="match status" value="1"/>
</dbReference>
<dbReference type="Gene3D" id="1.10.260.40">
    <property type="entry name" value="lambda repressor-like DNA-binding domains"/>
    <property type="match status" value="1"/>
</dbReference>
<dbReference type="InterPro" id="IPR046335">
    <property type="entry name" value="LacI/GalR-like_sensor"/>
</dbReference>
<feature type="domain" description="HTH lacI-type" evidence="4">
    <location>
        <begin position="3"/>
        <end position="48"/>
    </location>
</feature>
<evidence type="ECO:0000256" key="3">
    <source>
        <dbReference type="ARBA" id="ARBA00023163"/>
    </source>
</evidence>
<dbReference type="SUPFAM" id="SSF53822">
    <property type="entry name" value="Periplasmic binding protein-like I"/>
    <property type="match status" value="1"/>
</dbReference>
<evidence type="ECO:0000256" key="1">
    <source>
        <dbReference type="ARBA" id="ARBA00023015"/>
    </source>
</evidence>
<name>A0A9Y2JLP0_9PSEU</name>
<dbReference type="GO" id="GO:0000976">
    <property type="term" value="F:transcription cis-regulatory region binding"/>
    <property type="evidence" value="ECO:0007669"/>
    <property type="project" value="TreeGrafter"/>
</dbReference>
<dbReference type="RefSeq" id="WP_285997372.1">
    <property type="nucleotide sequence ID" value="NZ_CP127295.1"/>
</dbReference>
<dbReference type="InterPro" id="IPR010982">
    <property type="entry name" value="Lambda_DNA-bd_dom_sf"/>
</dbReference>